<dbReference type="PROSITE" id="PS50294">
    <property type="entry name" value="WD_REPEATS_REGION"/>
    <property type="match status" value="1"/>
</dbReference>
<dbReference type="PROSITE" id="PS00678">
    <property type="entry name" value="WD_REPEATS_1"/>
    <property type="match status" value="1"/>
</dbReference>
<gene>
    <name evidence="5" type="primary">LOC106810917</name>
</gene>
<evidence type="ECO:0000256" key="2">
    <source>
        <dbReference type="ARBA" id="ARBA00022737"/>
    </source>
</evidence>
<feature type="repeat" description="WD" evidence="3">
    <location>
        <begin position="280"/>
        <end position="324"/>
    </location>
</feature>
<dbReference type="PANTHER" id="PTHR44566">
    <property type="entry name" value="TRANSDUCIN/WD40 REPEAT-LIKE SUPERFAMILY PROTEIN"/>
    <property type="match status" value="1"/>
</dbReference>
<protein>
    <submittedName>
        <fullName evidence="5">WD repeat-containing protein 25-like isoform X1</fullName>
    </submittedName>
</protein>
<dbReference type="PANTHER" id="PTHR44566:SF1">
    <property type="entry name" value="WD REPEAT-CONTAINING PROTEIN 25"/>
    <property type="match status" value="1"/>
</dbReference>
<dbReference type="InterPro" id="IPR015943">
    <property type="entry name" value="WD40/YVTN_repeat-like_dom_sf"/>
</dbReference>
<dbReference type="InterPro" id="IPR036322">
    <property type="entry name" value="WD40_repeat_dom_sf"/>
</dbReference>
<keyword evidence="2" id="KW-0677">Repeat</keyword>
<dbReference type="SUPFAM" id="SSF50978">
    <property type="entry name" value="WD40 repeat-like"/>
    <property type="match status" value="1"/>
</dbReference>
<sequence length="585" mass="64990">MEDERNKHCDRPGRNTHIRHNTLSLVSYTDSSDSEELEESEYEERHSYIPPSELVINDHVTVSNCITNTSEILTNSLSSDISTAEMSLGCDSAVKQNDCKKLPSPIHLLEKQMPSSVRLASMSHSIPKRSTSFTKVALGNKRCNYGQSGTTVTDRGHCKLDQIISTTGTSSTLPSVRDLLGNSERQTSTLHTSGSSTVHRDSINSFIVDQFTTRTTQSLHSQSTTPVIRPYSSKRQRVNREVLKVPENSICRHFAPYPEILACIDNNSRDMLPRQQAFQVRAHAKMIGSISWCKRLDWSHLLASTSMDGHVKVWDIVTRKCVQDIASHSGSLKAGAVWSWCGKYILSGSFDKTAQVTNVETGTPQNVFQHANIVTCVQRPPNDDNIIITAIPDSILTWDVRVSADRPIRTNKAKFGRIQDIEFLPGGAEFLCCGDEIHQNSADVAIMVWDLGSGARISHQIFHEKYGCLCLRVHPNGKEFIAQTSGDYIASFSTLRPYKMNPYKRLSGHHVHSYPIKCDFSRDGNYVVSGSCDGLVHYYHYASNSVRHSVQAYDASDPCVGVAFHPVLPATVASSSESGVLTIWE</sequence>
<dbReference type="InterPro" id="IPR019775">
    <property type="entry name" value="WD40_repeat_CS"/>
</dbReference>
<dbReference type="Pfam" id="PF00400">
    <property type="entry name" value="WD40"/>
    <property type="match status" value="3"/>
</dbReference>
<evidence type="ECO:0000313" key="4">
    <source>
        <dbReference type="Proteomes" id="UP000695022"/>
    </source>
</evidence>
<evidence type="ECO:0000256" key="1">
    <source>
        <dbReference type="ARBA" id="ARBA00022574"/>
    </source>
</evidence>
<name>A0ABM1ECF8_PRICU</name>
<dbReference type="PROSITE" id="PS50082">
    <property type="entry name" value="WD_REPEATS_2"/>
    <property type="match status" value="1"/>
</dbReference>
<accession>A0ABM1ECF8</accession>
<dbReference type="InterPro" id="IPR053053">
    <property type="entry name" value="WD_repeat_protein"/>
</dbReference>
<dbReference type="RefSeq" id="XP_014669879.1">
    <property type="nucleotide sequence ID" value="XM_014814393.1"/>
</dbReference>
<keyword evidence="1 3" id="KW-0853">WD repeat</keyword>
<dbReference type="InterPro" id="IPR001680">
    <property type="entry name" value="WD40_rpt"/>
</dbReference>
<evidence type="ECO:0000313" key="5">
    <source>
        <dbReference type="RefSeq" id="XP_014669879.1"/>
    </source>
</evidence>
<proteinExistence type="predicted"/>
<reference evidence="5" key="1">
    <citation type="submission" date="2025-08" db="UniProtKB">
        <authorList>
            <consortium name="RefSeq"/>
        </authorList>
    </citation>
    <scope>IDENTIFICATION</scope>
</reference>
<dbReference type="Gene3D" id="2.130.10.10">
    <property type="entry name" value="YVTN repeat-like/Quinoprotein amine dehydrogenase"/>
    <property type="match status" value="1"/>
</dbReference>
<dbReference type="SMART" id="SM00320">
    <property type="entry name" value="WD40"/>
    <property type="match status" value="7"/>
</dbReference>
<evidence type="ECO:0000256" key="3">
    <source>
        <dbReference type="PROSITE-ProRule" id="PRU00221"/>
    </source>
</evidence>
<dbReference type="Proteomes" id="UP000695022">
    <property type="component" value="Unplaced"/>
</dbReference>
<keyword evidence="4" id="KW-1185">Reference proteome</keyword>
<dbReference type="GeneID" id="106810917"/>
<organism evidence="4 5">
    <name type="scientific">Priapulus caudatus</name>
    <name type="common">Priapulid worm</name>
    <dbReference type="NCBI Taxonomy" id="37621"/>
    <lineage>
        <taxon>Eukaryota</taxon>
        <taxon>Metazoa</taxon>
        <taxon>Ecdysozoa</taxon>
        <taxon>Scalidophora</taxon>
        <taxon>Priapulida</taxon>
        <taxon>Priapulimorpha</taxon>
        <taxon>Priapulimorphida</taxon>
        <taxon>Priapulidae</taxon>
        <taxon>Priapulus</taxon>
    </lineage>
</organism>